<protein>
    <submittedName>
        <fullName evidence="1">Uncharacterized protein</fullName>
    </submittedName>
</protein>
<dbReference type="Proteomes" id="UP000193317">
    <property type="component" value="Unassembled WGS sequence"/>
</dbReference>
<evidence type="ECO:0000313" key="1">
    <source>
        <dbReference type="EMBL" id="ORW92384.1"/>
    </source>
</evidence>
<name>A0A1X2DWE7_MYCSZ</name>
<comment type="caution">
    <text evidence="1">The sequence shown here is derived from an EMBL/GenBank/DDBJ whole genome shotgun (WGS) entry which is preliminary data.</text>
</comment>
<reference evidence="1 2" key="1">
    <citation type="submission" date="2016-01" db="EMBL/GenBank/DDBJ databases">
        <title>The new phylogeny of the genus Mycobacterium.</title>
        <authorList>
            <person name="Tarcisio F."/>
            <person name="Conor M."/>
            <person name="Antonella G."/>
            <person name="Elisabetta G."/>
            <person name="Giulia F.S."/>
            <person name="Sara T."/>
            <person name="Anna F."/>
            <person name="Clotilde B."/>
            <person name="Roberto B."/>
            <person name="Veronica D.S."/>
            <person name="Fabio R."/>
            <person name="Monica P."/>
            <person name="Olivier J."/>
            <person name="Enrico T."/>
            <person name="Nicola S."/>
        </authorList>
    </citation>
    <scope>NUCLEOTIDE SEQUENCE [LARGE SCALE GENOMIC DNA]</scope>
    <source>
        <strain evidence="1 2">DSM 44166</strain>
    </source>
</reference>
<keyword evidence="2" id="KW-1185">Reference proteome</keyword>
<accession>A0A1X2DWE7</accession>
<dbReference type="AlphaFoldDB" id="A0A1X2DWE7"/>
<sequence>MRGVLLNVFVWWTKIIYRRLARKVARDVADYQKVGIAVDGIVGIGASPSCGVTTTLDLRASLELVAACPRAAQTRDVMNERAVLGWRSSGEGLFIKALDRELKRRRLIVPAFEHDLAAELRGEQQAVFVKGERRMLGKDSSNLTDPSG</sequence>
<evidence type="ECO:0000313" key="2">
    <source>
        <dbReference type="Proteomes" id="UP000193317"/>
    </source>
</evidence>
<gene>
    <name evidence="1" type="ORF">AWC27_09020</name>
</gene>
<dbReference type="EMBL" id="LQPW01000150">
    <property type="protein sequence ID" value="ORW92384.1"/>
    <property type="molecule type" value="Genomic_DNA"/>
</dbReference>
<proteinExistence type="predicted"/>
<organism evidence="1 2">
    <name type="scientific">Mycobacterium szulgai</name>
    <dbReference type="NCBI Taxonomy" id="1787"/>
    <lineage>
        <taxon>Bacteria</taxon>
        <taxon>Bacillati</taxon>
        <taxon>Actinomycetota</taxon>
        <taxon>Actinomycetes</taxon>
        <taxon>Mycobacteriales</taxon>
        <taxon>Mycobacteriaceae</taxon>
        <taxon>Mycobacterium</taxon>
    </lineage>
</organism>